<protein>
    <submittedName>
        <fullName evidence="2">VOC family protein</fullName>
    </submittedName>
</protein>
<feature type="domain" description="VOC" evidence="1">
    <location>
        <begin position="5"/>
        <end position="130"/>
    </location>
</feature>
<dbReference type="Proteomes" id="UP001596388">
    <property type="component" value="Unassembled WGS sequence"/>
</dbReference>
<proteinExistence type="predicted"/>
<name>A0ABD5WYH7_9EURY</name>
<dbReference type="InterPro" id="IPR029068">
    <property type="entry name" value="Glyas_Bleomycin-R_OHBP_Dase"/>
</dbReference>
<dbReference type="PROSITE" id="PS51819">
    <property type="entry name" value="VOC"/>
    <property type="match status" value="1"/>
</dbReference>
<dbReference type="RefSeq" id="WP_276238139.1">
    <property type="nucleotide sequence ID" value="NZ_CP119989.1"/>
</dbReference>
<dbReference type="InterPro" id="IPR004360">
    <property type="entry name" value="Glyas_Fos-R_dOase_dom"/>
</dbReference>
<dbReference type="SUPFAM" id="SSF54593">
    <property type="entry name" value="Glyoxalase/Bleomycin resistance protein/Dihydroxybiphenyl dioxygenase"/>
    <property type="match status" value="1"/>
</dbReference>
<dbReference type="Pfam" id="PF00903">
    <property type="entry name" value="Glyoxalase"/>
    <property type="match status" value="1"/>
</dbReference>
<dbReference type="GeneID" id="79268706"/>
<dbReference type="AlphaFoldDB" id="A0ABD5WYH7"/>
<sequence>MNVRTIDHVNLRIPADGLADARAFYADGLGLSLEGVDRFEAGEKPFFDVRLAPEHVIHLWPTDDFDPPTATNYDHVALVVEEDVETVRTELGDAGIDVEQELDSPLGATGEAGAVYVRDPFGYRVELKEPVTDE</sequence>
<accession>A0ABD5WYH7</accession>
<keyword evidence="3" id="KW-1185">Reference proteome</keyword>
<evidence type="ECO:0000259" key="1">
    <source>
        <dbReference type="PROSITE" id="PS51819"/>
    </source>
</evidence>
<evidence type="ECO:0000313" key="2">
    <source>
        <dbReference type="EMBL" id="MFC7097386.1"/>
    </source>
</evidence>
<organism evidence="2 3">
    <name type="scientific">Halobaculum marinum</name>
    <dbReference type="NCBI Taxonomy" id="3031996"/>
    <lineage>
        <taxon>Archaea</taxon>
        <taxon>Methanobacteriati</taxon>
        <taxon>Methanobacteriota</taxon>
        <taxon>Stenosarchaea group</taxon>
        <taxon>Halobacteria</taxon>
        <taxon>Halobacteriales</taxon>
        <taxon>Haloferacaceae</taxon>
        <taxon>Halobaculum</taxon>
    </lineage>
</organism>
<comment type="caution">
    <text evidence="2">The sequence shown here is derived from an EMBL/GenBank/DDBJ whole genome shotgun (WGS) entry which is preliminary data.</text>
</comment>
<gene>
    <name evidence="2" type="ORF">ACFQKD_08715</name>
</gene>
<dbReference type="InterPro" id="IPR037523">
    <property type="entry name" value="VOC_core"/>
</dbReference>
<dbReference type="Gene3D" id="3.10.180.10">
    <property type="entry name" value="2,3-Dihydroxybiphenyl 1,2-Dioxygenase, domain 1"/>
    <property type="match status" value="1"/>
</dbReference>
<dbReference type="EMBL" id="JBHTAG010000003">
    <property type="protein sequence ID" value="MFC7097386.1"/>
    <property type="molecule type" value="Genomic_DNA"/>
</dbReference>
<reference evidence="2 3" key="1">
    <citation type="journal article" date="2019" name="Int. J. Syst. Evol. Microbiol.">
        <title>The Global Catalogue of Microorganisms (GCM) 10K type strain sequencing project: providing services to taxonomists for standard genome sequencing and annotation.</title>
        <authorList>
            <consortium name="The Broad Institute Genomics Platform"/>
            <consortium name="The Broad Institute Genome Sequencing Center for Infectious Disease"/>
            <person name="Wu L."/>
            <person name="Ma J."/>
        </authorList>
    </citation>
    <scope>NUCLEOTIDE SEQUENCE [LARGE SCALE GENOMIC DNA]</scope>
    <source>
        <strain evidence="2 3">DT55</strain>
    </source>
</reference>
<evidence type="ECO:0000313" key="3">
    <source>
        <dbReference type="Proteomes" id="UP001596388"/>
    </source>
</evidence>